<evidence type="ECO:0000256" key="3">
    <source>
        <dbReference type="SAM" id="SignalP"/>
    </source>
</evidence>
<dbReference type="Pfam" id="PF02129">
    <property type="entry name" value="Peptidase_S15"/>
    <property type="match status" value="1"/>
</dbReference>
<dbReference type="GO" id="GO:0008239">
    <property type="term" value="F:dipeptidyl-peptidase activity"/>
    <property type="evidence" value="ECO:0007669"/>
    <property type="project" value="InterPro"/>
</dbReference>
<dbReference type="InterPro" id="IPR008979">
    <property type="entry name" value="Galactose-bd-like_sf"/>
</dbReference>
<name>A0A8J3FTQ4_9PSEU</name>
<keyword evidence="6" id="KW-1185">Reference proteome</keyword>
<dbReference type="Pfam" id="PF08530">
    <property type="entry name" value="PepX_C"/>
    <property type="match status" value="1"/>
</dbReference>
<comment type="similarity">
    <text evidence="1">Belongs to the AB hydrolase superfamily.</text>
</comment>
<sequence>MRRIPLLLLAALTTLLALVAPPAILAAPGFTTSYETISGDGGIPLKAFVIRPTGRGPGPHPLLVMPASWGTPNIEYVGSAWKLAYGSGYVVVSYTTRGFWDSGGEIEVAGPKDVADARKVIDWAVANAGGDPTRVGMAGISYGGGISLLTAAADQRVRAVAAMSGWADLAEALYPNRTANRQAIELLLGLGKLTGRPGAELRQAERDYHAGAYEKLLPLSPVRSVSSKLDQINRNGTAIMIANTWQDGMFPANQEIDFYRKLTVPKKIMLGPGDHATAELFGAAGFSNEVWTTTTRWLDRHVRGERNGVDGEQPVLLKPSNGGGYEGFADWQRNESTYYLTRPTRSWTSPQTTGSLAGGPSTGWSHRINAGWDTVAGSGTIMITGILQGWLNIPTGVWMPAVNRSAAAVWWGPDNPRAVQVNGQPRLHVTVTPSAPDVSLFAYLYDVNSLGAGSLVSHKPVTLRDVRPGVLQTVDIAMEANSWRLPAGHRLVLVVDTVDPRYRDHSQRGSTVTFDSPAHDPSWLRVPFAPAK</sequence>
<dbReference type="GO" id="GO:0052689">
    <property type="term" value="F:carboxylic ester hydrolase activity"/>
    <property type="evidence" value="ECO:0007669"/>
    <property type="project" value="UniProtKB-ARBA"/>
</dbReference>
<evidence type="ECO:0000313" key="5">
    <source>
        <dbReference type="EMBL" id="GGM42965.1"/>
    </source>
</evidence>
<dbReference type="RefSeq" id="WP_189054774.1">
    <property type="nucleotide sequence ID" value="NZ_BMMK01000003.1"/>
</dbReference>
<dbReference type="InterPro" id="IPR000383">
    <property type="entry name" value="Xaa-Pro-like_dom"/>
</dbReference>
<dbReference type="EMBL" id="BMMK01000003">
    <property type="protein sequence ID" value="GGM42965.1"/>
    <property type="molecule type" value="Genomic_DNA"/>
</dbReference>
<dbReference type="Gene3D" id="2.60.120.260">
    <property type="entry name" value="Galactose-binding domain-like"/>
    <property type="match status" value="1"/>
</dbReference>
<organism evidence="5 6">
    <name type="scientific">Longimycelium tulufanense</name>
    <dbReference type="NCBI Taxonomy" id="907463"/>
    <lineage>
        <taxon>Bacteria</taxon>
        <taxon>Bacillati</taxon>
        <taxon>Actinomycetota</taxon>
        <taxon>Actinomycetes</taxon>
        <taxon>Pseudonocardiales</taxon>
        <taxon>Pseudonocardiaceae</taxon>
        <taxon>Longimycelium</taxon>
    </lineage>
</organism>
<feature type="signal peptide" evidence="3">
    <location>
        <begin position="1"/>
        <end position="26"/>
    </location>
</feature>
<dbReference type="SUPFAM" id="SSF53474">
    <property type="entry name" value="alpha/beta-Hydrolases"/>
    <property type="match status" value="1"/>
</dbReference>
<dbReference type="InterPro" id="IPR029058">
    <property type="entry name" value="AB_hydrolase_fold"/>
</dbReference>
<dbReference type="Proteomes" id="UP000637578">
    <property type="component" value="Unassembled WGS sequence"/>
</dbReference>
<reference evidence="5" key="2">
    <citation type="submission" date="2020-09" db="EMBL/GenBank/DDBJ databases">
        <authorList>
            <person name="Sun Q."/>
            <person name="Zhou Y."/>
        </authorList>
    </citation>
    <scope>NUCLEOTIDE SEQUENCE</scope>
    <source>
        <strain evidence="5">CGMCC 4.5737</strain>
    </source>
</reference>
<keyword evidence="2" id="KW-0378">Hydrolase</keyword>
<evidence type="ECO:0000256" key="2">
    <source>
        <dbReference type="ARBA" id="ARBA00022801"/>
    </source>
</evidence>
<feature type="domain" description="Xaa-Pro dipeptidyl-peptidase C-terminal" evidence="4">
    <location>
        <begin position="295"/>
        <end position="524"/>
    </location>
</feature>
<evidence type="ECO:0000259" key="4">
    <source>
        <dbReference type="SMART" id="SM00939"/>
    </source>
</evidence>
<dbReference type="SUPFAM" id="SSF49785">
    <property type="entry name" value="Galactose-binding domain-like"/>
    <property type="match status" value="1"/>
</dbReference>
<keyword evidence="3" id="KW-0732">Signal</keyword>
<dbReference type="InterPro" id="IPR013736">
    <property type="entry name" value="Xaa-Pro_dipept_C"/>
</dbReference>
<dbReference type="AlphaFoldDB" id="A0A8J3FTQ4"/>
<evidence type="ECO:0000256" key="1">
    <source>
        <dbReference type="ARBA" id="ARBA00008645"/>
    </source>
</evidence>
<dbReference type="Gene3D" id="3.40.50.1820">
    <property type="entry name" value="alpha/beta hydrolase"/>
    <property type="match status" value="1"/>
</dbReference>
<dbReference type="SMART" id="SM00939">
    <property type="entry name" value="PepX_C"/>
    <property type="match status" value="1"/>
</dbReference>
<reference evidence="5" key="1">
    <citation type="journal article" date="2014" name="Int. J. Syst. Evol. Microbiol.">
        <title>Complete genome sequence of Corynebacterium casei LMG S-19264T (=DSM 44701T), isolated from a smear-ripened cheese.</title>
        <authorList>
            <consortium name="US DOE Joint Genome Institute (JGI-PGF)"/>
            <person name="Walter F."/>
            <person name="Albersmeier A."/>
            <person name="Kalinowski J."/>
            <person name="Ruckert C."/>
        </authorList>
    </citation>
    <scope>NUCLEOTIDE SEQUENCE</scope>
    <source>
        <strain evidence="5">CGMCC 4.5737</strain>
    </source>
</reference>
<gene>
    <name evidence="5" type="ORF">GCM10012275_12380</name>
</gene>
<proteinExistence type="inferred from homology"/>
<accession>A0A8J3FTQ4</accession>
<evidence type="ECO:0000313" key="6">
    <source>
        <dbReference type="Proteomes" id="UP000637578"/>
    </source>
</evidence>
<comment type="caution">
    <text evidence="5">The sequence shown here is derived from an EMBL/GenBank/DDBJ whole genome shotgun (WGS) entry which is preliminary data.</text>
</comment>
<dbReference type="InterPro" id="IPR050261">
    <property type="entry name" value="FrsA_esterase"/>
</dbReference>
<feature type="chain" id="PRO_5035162192" description="Xaa-Pro dipeptidyl-peptidase C-terminal domain-containing protein" evidence="3">
    <location>
        <begin position="27"/>
        <end position="532"/>
    </location>
</feature>
<dbReference type="PANTHER" id="PTHR22946:SF9">
    <property type="entry name" value="POLYKETIDE TRANSFERASE AF380"/>
    <property type="match status" value="1"/>
</dbReference>
<dbReference type="PANTHER" id="PTHR22946">
    <property type="entry name" value="DIENELACTONE HYDROLASE DOMAIN-CONTAINING PROTEIN-RELATED"/>
    <property type="match status" value="1"/>
</dbReference>
<protein>
    <recommendedName>
        <fullName evidence="4">Xaa-Pro dipeptidyl-peptidase C-terminal domain-containing protein</fullName>
    </recommendedName>
</protein>